<accession>A0AAV4TRB7</accession>
<keyword evidence="2" id="KW-1185">Reference proteome</keyword>
<gene>
    <name evidence="1" type="ORF">CEXT_530481</name>
</gene>
<evidence type="ECO:0000313" key="1">
    <source>
        <dbReference type="EMBL" id="GIY47857.1"/>
    </source>
</evidence>
<organism evidence="1 2">
    <name type="scientific">Caerostris extrusa</name>
    <name type="common">Bark spider</name>
    <name type="synonym">Caerostris bankana</name>
    <dbReference type="NCBI Taxonomy" id="172846"/>
    <lineage>
        <taxon>Eukaryota</taxon>
        <taxon>Metazoa</taxon>
        <taxon>Ecdysozoa</taxon>
        <taxon>Arthropoda</taxon>
        <taxon>Chelicerata</taxon>
        <taxon>Arachnida</taxon>
        <taxon>Araneae</taxon>
        <taxon>Araneomorphae</taxon>
        <taxon>Entelegynae</taxon>
        <taxon>Araneoidea</taxon>
        <taxon>Araneidae</taxon>
        <taxon>Caerostris</taxon>
    </lineage>
</organism>
<reference evidence="1 2" key="1">
    <citation type="submission" date="2021-06" db="EMBL/GenBank/DDBJ databases">
        <title>Caerostris extrusa draft genome.</title>
        <authorList>
            <person name="Kono N."/>
            <person name="Arakawa K."/>
        </authorList>
    </citation>
    <scope>NUCLEOTIDE SEQUENCE [LARGE SCALE GENOMIC DNA]</scope>
</reference>
<dbReference type="AlphaFoldDB" id="A0AAV4TRB7"/>
<dbReference type="EMBL" id="BPLR01011637">
    <property type="protein sequence ID" value="GIY47857.1"/>
    <property type="molecule type" value="Genomic_DNA"/>
</dbReference>
<sequence length="88" mass="10161">MSVNEAIWGVLNFKKGKIAYGLLKYLNFKKCHHQDPGDNYYPGHNSYFKGPHAWSDYIFAVVFNNEDLQMDSLKSTLSTLSWRTKKVG</sequence>
<dbReference type="Proteomes" id="UP001054945">
    <property type="component" value="Unassembled WGS sequence"/>
</dbReference>
<comment type="caution">
    <text evidence="1">The sequence shown here is derived from an EMBL/GenBank/DDBJ whole genome shotgun (WGS) entry which is preliminary data.</text>
</comment>
<evidence type="ECO:0000313" key="2">
    <source>
        <dbReference type="Proteomes" id="UP001054945"/>
    </source>
</evidence>
<proteinExistence type="predicted"/>
<name>A0AAV4TRB7_CAEEX</name>
<protein>
    <submittedName>
        <fullName evidence="1">Uncharacterized protein</fullName>
    </submittedName>
</protein>